<evidence type="ECO:0000313" key="4">
    <source>
        <dbReference type="Proteomes" id="UP001054252"/>
    </source>
</evidence>
<dbReference type="PANTHER" id="PTHR36037:SF1">
    <property type="entry name" value="RNA-DIRECTED DNA POLYMERASE (REVERSE TRANSCRIPTASE)-RELATED FAMILY PROTEIN"/>
    <property type="match status" value="1"/>
</dbReference>
<accession>A0AAV5KVJ0</accession>
<dbReference type="Proteomes" id="UP001054252">
    <property type="component" value="Unassembled WGS sequence"/>
</dbReference>
<feature type="region of interest" description="Disordered" evidence="2">
    <location>
        <begin position="139"/>
        <end position="160"/>
    </location>
</feature>
<dbReference type="AlphaFoldDB" id="A0AAV5KVJ0"/>
<evidence type="ECO:0000256" key="1">
    <source>
        <dbReference type="SAM" id="Coils"/>
    </source>
</evidence>
<comment type="caution">
    <text evidence="3">The sequence shown here is derived from an EMBL/GenBank/DDBJ whole genome shotgun (WGS) entry which is preliminary data.</text>
</comment>
<name>A0AAV5KVJ0_9ROSI</name>
<gene>
    <name evidence="3" type="ORF">SLEP1_g37695</name>
</gene>
<sequence length="430" mass="48451">MAEPMETTPSSEPLDLDSIRSRIKELSELHTSANEDLPETVLPDSDNLLKDCVLHLESKVQQIIDECSDVGFLGIEDLDAYVEQLKEELKEVEADSAKISDAIEVLSRKNVEESNRLDSNLEALNFSLDLVASQKDLEKGGGDMDLDSSTIQEDQPESEDAYQRQKFEILELDSQIEKNKVILESLQDLDVIFKRFDAIEQIEDAFTGLKVVEFDGNCIRLSLKTYIPKPEHSFCQQHFENIVEPSEMDHELLIEIMDGTMELKKVEMFPNDVYIGDIVDAAKSHRHLFSKLAVMETRSSLQWFVGKVQDRIILSTLRRTIVKSASKLRHSFEYIDREETIVAHLAGGVNAFIRASQGWPLADSPLKLIAVQSSEHHSMGISLSLLCKVEELANSLDTCTRQNLSGFVDAVEKLLVEQMRLELQSGGDIP</sequence>
<protein>
    <submittedName>
        <fullName evidence="3">Uncharacterized protein</fullName>
    </submittedName>
</protein>
<keyword evidence="4" id="KW-1185">Reference proteome</keyword>
<proteinExistence type="predicted"/>
<feature type="coiled-coil region" evidence="1">
    <location>
        <begin position="75"/>
        <end position="109"/>
    </location>
</feature>
<dbReference type="EMBL" id="BPVZ01000080">
    <property type="protein sequence ID" value="GKV28675.1"/>
    <property type="molecule type" value="Genomic_DNA"/>
</dbReference>
<evidence type="ECO:0000256" key="2">
    <source>
        <dbReference type="SAM" id="MobiDB-lite"/>
    </source>
</evidence>
<reference evidence="3 4" key="1">
    <citation type="journal article" date="2021" name="Commun. Biol.">
        <title>The genome of Shorea leprosula (Dipterocarpaceae) highlights the ecological relevance of drought in aseasonal tropical rainforests.</title>
        <authorList>
            <person name="Ng K.K.S."/>
            <person name="Kobayashi M.J."/>
            <person name="Fawcett J.A."/>
            <person name="Hatakeyama M."/>
            <person name="Paape T."/>
            <person name="Ng C.H."/>
            <person name="Ang C.C."/>
            <person name="Tnah L.H."/>
            <person name="Lee C.T."/>
            <person name="Nishiyama T."/>
            <person name="Sese J."/>
            <person name="O'Brien M.J."/>
            <person name="Copetti D."/>
            <person name="Mohd Noor M.I."/>
            <person name="Ong R.C."/>
            <person name="Putra M."/>
            <person name="Sireger I.Z."/>
            <person name="Indrioko S."/>
            <person name="Kosugi Y."/>
            <person name="Izuno A."/>
            <person name="Isagi Y."/>
            <person name="Lee S.L."/>
            <person name="Shimizu K.K."/>
        </authorList>
    </citation>
    <scope>NUCLEOTIDE SEQUENCE [LARGE SCALE GENOMIC DNA]</scope>
    <source>
        <strain evidence="3">214</strain>
    </source>
</reference>
<evidence type="ECO:0000313" key="3">
    <source>
        <dbReference type="EMBL" id="GKV28675.1"/>
    </source>
</evidence>
<dbReference type="PANTHER" id="PTHR36037">
    <property type="entry name" value="RNA-DIRECTED DNA POLYMERASE (REVERSE TRANSCRIPTASE)-RELATED FAMILY PROTEIN"/>
    <property type="match status" value="1"/>
</dbReference>
<organism evidence="3 4">
    <name type="scientific">Rubroshorea leprosula</name>
    <dbReference type="NCBI Taxonomy" id="152421"/>
    <lineage>
        <taxon>Eukaryota</taxon>
        <taxon>Viridiplantae</taxon>
        <taxon>Streptophyta</taxon>
        <taxon>Embryophyta</taxon>
        <taxon>Tracheophyta</taxon>
        <taxon>Spermatophyta</taxon>
        <taxon>Magnoliopsida</taxon>
        <taxon>eudicotyledons</taxon>
        <taxon>Gunneridae</taxon>
        <taxon>Pentapetalae</taxon>
        <taxon>rosids</taxon>
        <taxon>malvids</taxon>
        <taxon>Malvales</taxon>
        <taxon>Dipterocarpaceae</taxon>
        <taxon>Rubroshorea</taxon>
    </lineage>
</organism>
<keyword evidence="1" id="KW-0175">Coiled coil</keyword>